<dbReference type="InterPro" id="IPR029787">
    <property type="entry name" value="Nucleotide_cyclase"/>
</dbReference>
<keyword evidence="7" id="KW-0808">Transferase</keyword>
<keyword evidence="4" id="KW-0547">Nucleotide-binding</keyword>
<dbReference type="InterPro" id="IPR000160">
    <property type="entry name" value="GGDEF_dom"/>
</dbReference>
<sequence length="298" mass="34140">MNRKYKEIDTIIRGLNRATDAHFKWLVKVLRFVASRDVELPEITCGEAHNHCEFGGWLNEQLAAEGVDRNYLLDIHKKHIAVHQACRQLITDLECASQRQRHFDRFETALLAFTDSLTRYKVHLLQLRTSYDALTGLPLRRILDESFDSMTAQYSENGLYLMLLDVDHFKKINDTYGHLVGDTVLRSLAINLEDNIRRDESVYRYGGEEFIILLQAGSDRAAAVAAERLRQAIAAAETVSGEHRIRITFSAGLTRVHRDEPLREVLERADMALYKGKKSGRNCTILINRRLDCLNVSV</sequence>
<evidence type="ECO:0000256" key="3">
    <source>
        <dbReference type="ARBA" id="ARBA00012528"/>
    </source>
</evidence>
<dbReference type="NCBIfam" id="NF007380">
    <property type="entry name" value="PRK09894.1"/>
    <property type="match status" value="1"/>
</dbReference>
<dbReference type="SUPFAM" id="SSF55073">
    <property type="entry name" value="Nucleotide cyclase"/>
    <property type="match status" value="1"/>
</dbReference>
<dbReference type="FunFam" id="3.30.70.270:FF:000001">
    <property type="entry name" value="Diguanylate cyclase domain protein"/>
    <property type="match status" value="1"/>
</dbReference>
<dbReference type="PANTHER" id="PTHR45138">
    <property type="entry name" value="REGULATORY COMPONENTS OF SENSORY TRANSDUCTION SYSTEM"/>
    <property type="match status" value="1"/>
</dbReference>
<name>A0AAW8HD87_9ENTR</name>
<dbReference type="InterPro" id="IPR043128">
    <property type="entry name" value="Rev_trsase/Diguanyl_cyclase"/>
</dbReference>
<proteinExistence type="predicted"/>
<comment type="catalytic activity">
    <reaction evidence="5">
        <text>2 GTP = 3',3'-c-di-GMP + 2 diphosphate</text>
        <dbReference type="Rhea" id="RHEA:24898"/>
        <dbReference type="ChEBI" id="CHEBI:33019"/>
        <dbReference type="ChEBI" id="CHEBI:37565"/>
        <dbReference type="ChEBI" id="CHEBI:58805"/>
        <dbReference type="EC" id="2.7.7.65"/>
    </reaction>
</comment>
<keyword evidence="7" id="KW-0548">Nucleotidyltransferase</keyword>
<evidence type="ECO:0000313" key="8">
    <source>
        <dbReference type="Proteomes" id="UP001225042"/>
    </source>
</evidence>
<dbReference type="SMART" id="SM00267">
    <property type="entry name" value="GGDEF"/>
    <property type="match status" value="1"/>
</dbReference>
<dbReference type="GO" id="GO:1902201">
    <property type="term" value="P:negative regulation of bacterial-type flagellum-dependent cell motility"/>
    <property type="evidence" value="ECO:0007669"/>
    <property type="project" value="TreeGrafter"/>
</dbReference>
<evidence type="ECO:0000259" key="6">
    <source>
        <dbReference type="PROSITE" id="PS50887"/>
    </source>
</evidence>
<dbReference type="GO" id="GO:0043709">
    <property type="term" value="P:cell adhesion involved in single-species biofilm formation"/>
    <property type="evidence" value="ECO:0007669"/>
    <property type="project" value="TreeGrafter"/>
</dbReference>
<dbReference type="EMBL" id="JAVDKS010000007">
    <property type="protein sequence ID" value="MDQ2257857.1"/>
    <property type="molecule type" value="Genomic_DNA"/>
</dbReference>
<dbReference type="InterPro" id="IPR025991">
    <property type="entry name" value="Chemoreceptor_zinc-bind_dom"/>
</dbReference>
<dbReference type="InterPro" id="IPR050469">
    <property type="entry name" value="Diguanylate_Cyclase"/>
</dbReference>
<feature type="domain" description="GGDEF" evidence="6">
    <location>
        <begin position="157"/>
        <end position="289"/>
    </location>
</feature>
<dbReference type="Pfam" id="PF00990">
    <property type="entry name" value="GGDEF"/>
    <property type="match status" value="1"/>
</dbReference>
<dbReference type="PANTHER" id="PTHR45138:SF9">
    <property type="entry name" value="DIGUANYLATE CYCLASE DGCM-RELATED"/>
    <property type="match status" value="1"/>
</dbReference>
<dbReference type="RefSeq" id="WP_306682214.1">
    <property type="nucleotide sequence ID" value="NZ_JAVDKR010000001.1"/>
</dbReference>
<dbReference type="GO" id="GO:0052621">
    <property type="term" value="F:diguanylate cyclase activity"/>
    <property type="evidence" value="ECO:0007669"/>
    <property type="project" value="UniProtKB-EC"/>
</dbReference>
<comment type="caution">
    <text evidence="7">The sequence shown here is derived from an EMBL/GenBank/DDBJ whole genome shotgun (WGS) entry which is preliminary data.</text>
</comment>
<dbReference type="GO" id="GO:0005525">
    <property type="term" value="F:GTP binding"/>
    <property type="evidence" value="ECO:0007669"/>
    <property type="project" value="UniProtKB-KW"/>
</dbReference>
<evidence type="ECO:0000313" key="7">
    <source>
        <dbReference type="EMBL" id="MDQ2257857.1"/>
    </source>
</evidence>
<keyword evidence="4" id="KW-0342">GTP-binding</keyword>
<comment type="cofactor">
    <cofactor evidence="1">
        <name>Mg(2+)</name>
        <dbReference type="ChEBI" id="CHEBI:18420"/>
    </cofactor>
</comment>
<reference evidence="7 8" key="1">
    <citation type="submission" date="2023-08" db="EMBL/GenBank/DDBJ databases">
        <authorList>
            <person name="Dale J."/>
        </authorList>
    </citation>
    <scope>NUCLEOTIDE SEQUENCE [LARGE SCALE GENOMIC DNA]</scope>
    <source>
        <strain evidence="7 8">2023EL-00788</strain>
    </source>
</reference>
<evidence type="ECO:0000256" key="4">
    <source>
        <dbReference type="ARBA" id="ARBA00023134"/>
    </source>
</evidence>
<dbReference type="Gene3D" id="1.20.120.30">
    <property type="entry name" value="Aspartate receptor, ligand-binding domain"/>
    <property type="match status" value="1"/>
</dbReference>
<dbReference type="AlphaFoldDB" id="A0AAW8HD87"/>
<dbReference type="PROSITE" id="PS50887">
    <property type="entry name" value="GGDEF"/>
    <property type="match status" value="1"/>
</dbReference>
<dbReference type="Proteomes" id="UP001225042">
    <property type="component" value="Unassembled WGS sequence"/>
</dbReference>
<dbReference type="NCBIfam" id="TIGR00254">
    <property type="entry name" value="GGDEF"/>
    <property type="match status" value="1"/>
</dbReference>
<accession>A0AAW8HD87</accession>
<comment type="pathway">
    <text evidence="2">Purine metabolism; 3',5'-cyclic di-GMP biosynthesis.</text>
</comment>
<dbReference type="CDD" id="cd01949">
    <property type="entry name" value="GGDEF"/>
    <property type="match status" value="1"/>
</dbReference>
<evidence type="ECO:0000256" key="1">
    <source>
        <dbReference type="ARBA" id="ARBA00001946"/>
    </source>
</evidence>
<gene>
    <name evidence="7" type="ORF">RBJ67_17140</name>
</gene>
<evidence type="ECO:0000256" key="5">
    <source>
        <dbReference type="ARBA" id="ARBA00034247"/>
    </source>
</evidence>
<dbReference type="GO" id="GO:0005886">
    <property type="term" value="C:plasma membrane"/>
    <property type="evidence" value="ECO:0007669"/>
    <property type="project" value="TreeGrafter"/>
</dbReference>
<organism evidence="7 8">
    <name type="scientific">Enterobacter soli</name>
    <dbReference type="NCBI Taxonomy" id="885040"/>
    <lineage>
        <taxon>Bacteria</taxon>
        <taxon>Pseudomonadati</taxon>
        <taxon>Pseudomonadota</taxon>
        <taxon>Gammaproteobacteria</taxon>
        <taxon>Enterobacterales</taxon>
        <taxon>Enterobacteriaceae</taxon>
        <taxon>Enterobacter</taxon>
    </lineage>
</organism>
<dbReference type="EC" id="2.7.7.65" evidence="3"/>
<keyword evidence="8" id="KW-1185">Reference proteome</keyword>
<evidence type="ECO:0000256" key="2">
    <source>
        <dbReference type="ARBA" id="ARBA00004665"/>
    </source>
</evidence>
<dbReference type="Pfam" id="PF13682">
    <property type="entry name" value="CZB"/>
    <property type="match status" value="1"/>
</dbReference>
<protein>
    <recommendedName>
        <fullName evidence="3">diguanylate cyclase</fullName>
        <ecNumber evidence="3">2.7.7.65</ecNumber>
    </recommendedName>
</protein>
<dbReference type="Gene3D" id="3.30.70.270">
    <property type="match status" value="1"/>
</dbReference>